<accession>A0A1B9Y1Q8</accession>
<dbReference type="STRING" id="447689.BA195_02810"/>
<comment type="caution">
    <text evidence="2">The sequence shown here is derived from an EMBL/GenBank/DDBJ whole genome shotgun (WGS) entry which is preliminary data.</text>
</comment>
<feature type="transmembrane region" description="Helical" evidence="1">
    <location>
        <begin position="181"/>
        <end position="199"/>
    </location>
</feature>
<dbReference type="Proteomes" id="UP000093186">
    <property type="component" value="Unassembled WGS sequence"/>
</dbReference>
<feature type="transmembrane region" description="Helical" evidence="1">
    <location>
        <begin position="150"/>
        <end position="169"/>
    </location>
</feature>
<reference evidence="2 3" key="1">
    <citation type="submission" date="2016-06" db="EMBL/GenBank/DDBJ databases">
        <title>Draft Genome Sequence of Tenacibaculum soleae UCD-KL19.</title>
        <authorList>
            <person name="Eisen J.A."/>
            <person name="Coil D.A."/>
            <person name="Lujan K.M."/>
        </authorList>
    </citation>
    <scope>NUCLEOTIDE SEQUENCE [LARGE SCALE GENOMIC DNA]</scope>
    <source>
        <strain evidence="2 3">UCD-KL19</strain>
    </source>
</reference>
<name>A0A1B9Y1Q8_9FLAO</name>
<protein>
    <submittedName>
        <fullName evidence="2">Uncharacterized protein</fullName>
    </submittedName>
</protein>
<organism evidence="2 3">
    <name type="scientific">Tenacibaculum soleae</name>
    <dbReference type="NCBI Taxonomy" id="447689"/>
    <lineage>
        <taxon>Bacteria</taxon>
        <taxon>Pseudomonadati</taxon>
        <taxon>Bacteroidota</taxon>
        <taxon>Flavobacteriia</taxon>
        <taxon>Flavobacteriales</taxon>
        <taxon>Flavobacteriaceae</taxon>
        <taxon>Tenacibaculum</taxon>
    </lineage>
</organism>
<keyword evidence="3" id="KW-1185">Reference proteome</keyword>
<dbReference type="OrthoDB" id="1188278at2"/>
<dbReference type="AlphaFoldDB" id="A0A1B9Y1Q8"/>
<evidence type="ECO:0000256" key="1">
    <source>
        <dbReference type="SAM" id="Phobius"/>
    </source>
</evidence>
<feature type="transmembrane region" description="Helical" evidence="1">
    <location>
        <begin position="120"/>
        <end position="138"/>
    </location>
</feature>
<feature type="transmembrane region" description="Helical" evidence="1">
    <location>
        <begin position="96"/>
        <end position="114"/>
    </location>
</feature>
<evidence type="ECO:0000313" key="2">
    <source>
        <dbReference type="EMBL" id="OCK43651.1"/>
    </source>
</evidence>
<keyword evidence="1" id="KW-0812">Transmembrane</keyword>
<proteinExistence type="predicted"/>
<dbReference type="RefSeq" id="WP_068702224.1">
    <property type="nucleotide sequence ID" value="NZ_JAUOSW010000001.1"/>
</dbReference>
<keyword evidence="1" id="KW-0472">Membrane</keyword>
<sequence length="218" mass="25709">MQITNEQIQQIDNRLKKRGIKYWDLRIEMVDHIVSNMESNATTNDFKVELEKSLRKLNWNGGLFGVNTLGWQNANRKYRKEYFTEITAVFKSFKNITIYVLFSILLYIISNFIAFNIFELISLGLLISPMLFFFFVTAKQLFKKYGRSVNLDYGVSYFSFAFLMMMLPIQFLKDLSTEIRITAFIVFIPILFVTTYAGYKTYKKALTRVENMKKELSL</sequence>
<gene>
    <name evidence="2" type="ORF">BA195_02810</name>
</gene>
<dbReference type="EMBL" id="MAKX01000001">
    <property type="protein sequence ID" value="OCK43651.1"/>
    <property type="molecule type" value="Genomic_DNA"/>
</dbReference>
<evidence type="ECO:0000313" key="3">
    <source>
        <dbReference type="Proteomes" id="UP000093186"/>
    </source>
</evidence>
<keyword evidence="1" id="KW-1133">Transmembrane helix</keyword>